<evidence type="ECO:0000256" key="4">
    <source>
        <dbReference type="ARBA" id="ARBA00023180"/>
    </source>
</evidence>
<dbReference type="GO" id="GO:0006516">
    <property type="term" value="P:glycoprotein catabolic process"/>
    <property type="evidence" value="ECO:0007669"/>
    <property type="project" value="TreeGrafter"/>
</dbReference>
<organism evidence="10 11">
    <name type="scientific">Prymnesium parvum</name>
    <name type="common">Toxic golden alga</name>
    <dbReference type="NCBI Taxonomy" id="97485"/>
    <lineage>
        <taxon>Eukaryota</taxon>
        <taxon>Haptista</taxon>
        <taxon>Haptophyta</taxon>
        <taxon>Prymnesiophyceae</taxon>
        <taxon>Prymnesiales</taxon>
        <taxon>Prymnesiaceae</taxon>
        <taxon>Prymnesium</taxon>
    </lineage>
</organism>
<dbReference type="Gene3D" id="3.20.20.80">
    <property type="entry name" value="Glycosidases"/>
    <property type="match status" value="1"/>
</dbReference>
<comment type="catalytic activity">
    <reaction evidence="1">
        <text>Hydrolysis of terminal, non-reducing beta-D-mannose residues in beta-D-mannosides.</text>
        <dbReference type="EC" id="3.2.1.25"/>
    </reaction>
</comment>
<dbReference type="PANTHER" id="PTHR43730">
    <property type="entry name" value="BETA-MANNOSIDASE"/>
    <property type="match status" value="1"/>
</dbReference>
<evidence type="ECO:0000259" key="8">
    <source>
        <dbReference type="Pfam" id="PF17753"/>
    </source>
</evidence>
<dbReference type="Pfam" id="PF17753">
    <property type="entry name" value="Ig_mannosidase"/>
    <property type="match status" value="1"/>
</dbReference>
<dbReference type="PANTHER" id="PTHR43730:SF1">
    <property type="entry name" value="BETA-MANNOSIDASE"/>
    <property type="match status" value="1"/>
</dbReference>
<dbReference type="InterPro" id="IPR041625">
    <property type="entry name" value="Beta-mannosidase_Ig"/>
</dbReference>
<reference evidence="10 11" key="1">
    <citation type="journal article" date="2024" name="Science">
        <title>Giant polyketide synthase enzymes in the biosynthesis of giant marine polyether toxins.</title>
        <authorList>
            <person name="Fallon T.R."/>
            <person name="Shende V.V."/>
            <person name="Wierzbicki I.H."/>
            <person name="Pendleton A.L."/>
            <person name="Watervoot N.F."/>
            <person name="Auber R.P."/>
            <person name="Gonzalez D.J."/>
            <person name="Wisecaver J.H."/>
            <person name="Moore B.S."/>
        </authorList>
    </citation>
    <scope>NUCLEOTIDE SEQUENCE [LARGE SCALE GENOMIC DNA]</scope>
    <source>
        <strain evidence="10 11">12B1</strain>
    </source>
</reference>
<dbReference type="InterPro" id="IPR017853">
    <property type="entry name" value="GH"/>
</dbReference>
<dbReference type="GO" id="GO:0004567">
    <property type="term" value="F:beta-mannosidase activity"/>
    <property type="evidence" value="ECO:0007669"/>
    <property type="project" value="UniProtKB-EC"/>
</dbReference>
<evidence type="ECO:0000256" key="1">
    <source>
        <dbReference type="ARBA" id="ARBA00000829"/>
    </source>
</evidence>
<feature type="chain" id="PRO_5044214895" description="beta-mannosidase" evidence="6">
    <location>
        <begin position="21"/>
        <end position="924"/>
    </location>
</feature>
<evidence type="ECO:0000313" key="10">
    <source>
        <dbReference type="EMBL" id="KAL1515729.1"/>
    </source>
</evidence>
<dbReference type="Pfam" id="PF00703">
    <property type="entry name" value="Glyco_hydro_2"/>
    <property type="match status" value="1"/>
</dbReference>
<evidence type="ECO:0000259" key="7">
    <source>
        <dbReference type="Pfam" id="PF00703"/>
    </source>
</evidence>
<feature type="signal peptide" evidence="6">
    <location>
        <begin position="1"/>
        <end position="20"/>
    </location>
</feature>
<keyword evidence="4" id="KW-0325">Glycoprotein</keyword>
<dbReference type="Pfam" id="PF22666">
    <property type="entry name" value="Glyco_hydro_2_N2"/>
    <property type="match status" value="1"/>
</dbReference>
<accession>A0AB34J8U4</accession>
<dbReference type="Gene3D" id="2.60.40.10">
    <property type="entry name" value="Immunoglobulins"/>
    <property type="match status" value="3"/>
</dbReference>
<dbReference type="InterPro" id="IPR050887">
    <property type="entry name" value="Beta-mannosidase_GH2"/>
</dbReference>
<dbReference type="InterPro" id="IPR006102">
    <property type="entry name" value="Ig-like_GH2"/>
</dbReference>
<evidence type="ECO:0000256" key="5">
    <source>
        <dbReference type="ARBA" id="ARBA00023295"/>
    </source>
</evidence>
<evidence type="ECO:0000256" key="3">
    <source>
        <dbReference type="ARBA" id="ARBA00022801"/>
    </source>
</evidence>
<feature type="domain" description="Glycoside hydrolase family 2 immunoglobulin-like beta-sandwich" evidence="7">
    <location>
        <begin position="276"/>
        <end position="342"/>
    </location>
</feature>
<name>A0AB34J8U4_PRYPA</name>
<sequence length="924" mass="100995">MAPFASCRALALILLPCARAFLRSLNDETWAVSNGSIRVETKLPAVAHTALMAAGVLQGDPFYRYNELAWGWVGLTNWRFSTNVTLDDTEVAAASLLQIDGLDTVADVYVNNVHLGRGVDAFVRWRFPLPKGLLVRGTNAINVSFVAPKSAGVAAAAAYPYVVPASLYYHTWSDSCESGQACHAFRNFVRKPPADFGWDWGPSFMPTGITGAVALVGPSTQLQDLSVAQEHHADGTVTLSLAATLGSAPGALPFSTPVARRVAYELCFPRCDAAAERHASVGRAHAEALPSSSRTTLHIPSPRRWWPRGYGAPALYELRACLVDDKAKGCQGTALSRRVGLRKVELVQHAASPPDEGLPAGTTFYFKINDVPVFIKGTNFIPVDVFEPRATNETLHWLLKRAATANMNMLRVWGGGRYQTDAFYDMADEMGLLIWQEMMFACALYPRDEAFLSLVHREVSEQVRRLSTHASIVIWGGNNENEGALRWYGESRDNPNLYVADYVKLYIDTLRPAIAAADAEARPFVDSSPSNGLLSSQPYVKRWGDVQAWSWGDVHYYNYAADCEDITTYPKARFVSEHGFQSFPSFRVYQTVLAPADFARGSSATSFRQRHEGGDDEILQMMARHFRVPPANVSGGGQPQADLFAHYLYLTQLQQEARCYEAAFGQWRRLRSADANTMGILYWQLNDVWQGPSWSSVEYDGSLKLTHYAVARVYAPLLVSAVEADGELVVHLTSDLQHGTSANLTVEVHKWSSSTSTPAFSFGTTVVSVGAGTSQPVLSAAIAPLLSKVNATRPEVFLRISLVPIGGVKAELDSRGLESFHWLTQAVASPSLSQYKDALLPASPSIAISYVRMTSSTSATLTLESNSTAAFVAVESFGVVGAFSDGAFMMLPNRAVKIDFEAKAPFDVEKFVDGLLVRSLSDTF</sequence>
<evidence type="ECO:0000256" key="2">
    <source>
        <dbReference type="ARBA" id="ARBA00012754"/>
    </source>
</evidence>
<dbReference type="EMBL" id="JBGBPQ010000011">
    <property type="protein sequence ID" value="KAL1515729.1"/>
    <property type="molecule type" value="Genomic_DNA"/>
</dbReference>
<dbReference type="FunFam" id="3.20.20.80:FF:000050">
    <property type="entry name" value="Beta-mannosidase B"/>
    <property type="match status" value="1"/>
</dbReference>
<dbReference type="InterPro" id="IPR036156">
    <property type="entry name" value="Beta-gal/glucu_dom_sf"/>
</dbReference>
<evidence type="ECO:0000259" key="9">
    <source>
        <dbReference type="Pfam" id="PF22666"/>
    </source>
</evidence>
<feature type="domain" description="Beta-mannosidase-like galactose-binding" evidence="9">
    <location>
        <begin position="34"/>
        <end position="210"/>
    </location>
</feature>
<dbReference type="InterPro" id="IPR054593">
    <property type="entry name" value="Beta-mannosidase-like_N2"/>
</dbReference>
<comment type="caution">
    <text evidence="10">The sequence shown here is derived from an EMBL/GenBank/DDBJ whole genome shotgun (WGS) entry which is preliminary data.</text>
</comment>
<dbReference type="InterPro" id="IPR013783">
    <property type="entry name" value="Ig-like_fold"/>
</dbReference>
<dbReference type="InterPro" id="IPR008979">
    <property type="entry name" value="Galactose-bd-like_sf"/>
</dbReference>
<dbReference type="SUPFAM" id="SSF51445">
    <property type="entry name" value="(Trans)glycosidases"/>
    <property type="match status" value="1"/>
</dbReference>
<dbReference type="Gene3D" id="2.60.120.260">
    <property type="entry name" value="Galactose-binding domain-like"/>
    <property type="match status" value="1"/>
</dbReference>
<dbReference type="EC" id="3.2.1.25" evidence="2"/>
<dbReference type="SUPFAM" id="SSF49785">
    <property type="entry name" value="Galactose-binding domain-like"/>
    <property type="match status" value="1"/>
</dbReference>
<dbReference type="Proteomes" id="UP001515480">
    <property type="component" value="Unassembled WGS sequence"/>
</dbReference>
<dbReference type="SUPFAM" id="SSF49303">
    <property type="entry name" value="beta-Galactosidase/glucuronidase domain"/>
    <property type="match status" value="1"/>
</dbReference>
<keyword evidence="6" id="KW-0732">Signal</keyword>
<proteinExistence type="predicted"/>
<evidence type="ECO:0000313" key="11">
    <source>
        <dbReference type="Proteomes" id="UP001515480"/>
    </source>
</evidence>
<dbReference type="AlphaFoldDB" id="A0AB34J8U4"/>
<dbReference type="GO" id="GO:0005975">
    <property type="term" value="P:carbohydrate metabolic process"/>
    <property type="evidence" value="ECO:0007669"/>
    <property type="project" value="InterPro"/>
</dbReference>
<keyword evidence="3" id="KW-0378">Hydrolase</keyword>
<keyword evidence="11" id="KW-1185">Reference proteome</keyword>
<gene>
    <name evidence="10" type="ORF">AB1Y20_002345</name>
</gene>
<protein>
    <recommendedName>
        <fullName evidence="2">beta-mannosidase</fullName>
        <ecNumber evidence="2">3.2.1.25</ecNumber>
    </recommendedName>
</protein>
<feature type="domain" description="Beta-mannosidase Ig-fold" evidence="8">
    <location>
        <begin position="855"/>
        <end position="923"/>
    </location>
</feature>
<keyword evidence="5" id="KW-0326">Glycosidase</keyword>
<evidence type="ECO:0000256" key="6">
    <source>
        <dbReference type="SAM" id="SignalP"/>
    </source>
</evidence>